<comment type="caution">
    <text evidence="3">The sequence shown here is derived from an EMBL/GenBank/DDBJ whole genome shotgun (WGS) entry which is preliminary data.</text>
</comment>
<dbReference type="InterPro" id="IPR023393">
    <property type="entry name" value="START-like_dom_sf"/>
</dbReference>
<dbReference type="AlphaFoldDB" id="A0A8J4M2V4"/>
<dbReference type="Pfam" id="PF08327">
    <property type="entry name" value="AHSA1"/>
    <property type="match status" value="1"/>
</dbReference>
<evidence type="ECO:0000313" key="4">
    <source>
        <dbReference type="Proteomes" id="UP000677918"/>
    </source>
</evidence>
<dbReference type="RefSeq" id="WP_213413037.1">
    <property type="nucleotide sequence ID" value="NZ_BOVK01000043.1"/>
</dbReference>
<dbReference type="Proteomes" id="UP000677918">
    <property type="component" value="Unassembled WGS sequence"/>
</dbReference>
<dbReference type="CDD" id="cd07826">
    <property type="entry name" value="SRPBCC_CalC_Aha1-like_9"/>
    <property type="match status" value="1"/>
</dbReference>
<dbReference type="SUPFAM" id="SSF55961">
    <property type="entry name" value="Bet v1-like"/>
    <property type="match status" value="1"/>
</dbReference>
<dbReference type="EMBL" id="BOVK01000043">
    <property type="protein sequence ID" value="GIQ70260.1"/>
    <property type="molecule type" value="Genomic_DNA"/>
</dbReference>
<protein>
    <submittedName>
        <fullName evidence="3">ATPase</fullName>
    </submittedName>
</protein>
<proteinExistence type="inferred from homology"/>
<keyword evidence="4" id="KW-1185">Reference proteome</keyword>
<gene>
    <name evidence="3" type="ORF">XYCOK13_30840</name>
</gene>
<reference evidence="3" key="1">
    <citation type="submission" date="2021-04" db="EMBL/GenBank/DDBJ databases">
        <title>Draft genome sequence of Xylanibacillus composti strain K13.</title>
        <authorList>
            <person name="Uke A."/>
            <person name="Chhe C."/>
            <person name="Baramee S."/>
            <person name="Kosugi A."/>
        </authorList>
    </citation>
    <scope>NUCLEOTIDE SEQUENCE</scope>
    <source>
        <strain evidence="3">K13</strain>
    </source>
</reference>
<accession>A0A8J4M2V4</accession>
<name>A0A8J4M2V4_9BACL</name>
<evidence type="ECO:0000259" key="2">
    <source>
        <dbReference type="Pfam" id="PF08327"/>
    </source>
</evidence>
<feature type="domain" description="Activator of Hsp90 ATPase homologue 1/2-like C-terminal" evidence="2">
    <location>
        <begin position="23"/>
        <end position="153"/>
    </location>
</feature>
<dbReference type="Gene3D" id="3.30.530.20">
    <property type="match status" value="1"/>
</dbReference>
<evidence type="ECO:0000313" key="3">
    <source>
        <dbReference type="EMBL" id="GIQ70260.1"/>
    </source>
</evidence>
<sequence length="162" mass="18474">MSKTTIIAEPNKQEIIISRTFEAPCELVFQMWTDPAYIPEWWGPSFMTTTVESLDAKNGGMWRFIHRDPNGKEYAHRGVFHEVASPNRLIQTHELEFVPTVGLITVTFEEAGAGRTKMTETSLYPSVEIRDELLRSGLTEGMDELLDRFASLLDMHSQRSLP</sequence>
<organism evidence="3 4">
    <name type="scientific">Xylanibacillus composti</name>
    <dbReference type="NCBI Taxonomy" id="1572762"/>
    <lineage>
        <taxon>Bacteria</taxon>
        <taxon>Bacillati</taxon>
        <taxon>Bacillota</taxon>
        <taxon>Bacilli</taxon>
        <taxon>Bacillales</taxon>
        <taxon>Paenibacillaceae</taxon>
        <taxon>Xylanibacillus</taxon>
    </lineage>
</organism>
<evidence type="ECO:0000256" key="1">
    <source>
        <dbReference type="ARBA" id="ARBA00006817"/>
    </source>
</evidence>
<comment type="similarity">
    <text evidence="1">Belongs to the AHA1 family.</text>
</comment>
<dbReference type="InterPro" id="IPR013538">
    <property type="entry name" value="ASHA1/2-like_C"/>
</dbReference>